<dbReference type="RefSeq" id="WP_219965104.1">
    <property type="nucleotide sequence ID" value="NZ_JAGFNZ010000002.1"/>
</dbReference>
<dbReference type="EMBL" id="JAGFNZ010000002">
    <property type="protein sequence ID" value="MBW7572717.1"/>
    <property type="molecule type" value="Genomic_DNA"/>
</dbReference>
<accession>A0ABS7DNR1</accession>
<protein>
    <submittedName>
        <fullName evidence="1">Uncharacterized protein</fullName>
    </submittedName>
</protein>
<gene>
    <name evidence="1" type="ORF">J5W02_07805</name>
</gene>
<keyword evidence="2" id="KW-1185">Reference proteome</keyword>
<evidence type="ECO:0000313" key="1">
    <source>
        <dbReference type="EMBL" id="MBW7572717.1"/>
    </source>
</evidence>
<comment type="caution">
    <text evidence="1">The sequence shown here is derived from an EMBL/GenBank/DDBJ whole genome shotgun (WGS) entry which is preliminary data.</text>
</comment>
<reference evidence="1 2" key="1">
    <citation type="submission" date="2021-03" db="EMBL/GenBank/DDBJ databases">
        <title>Caproiciproducens sp. nov. isolated from feces of cow.</title>
        <authorList>
            <person name="Choi J.-Y."/>
        </authorList>
    </citation>
    <scope>NUCLEOTIDE SEQUENCE [LARGE SCALE GENOMIC DNA]</scope>
    <source>
        <strain evidence="1 2">AGMB10547</strain>
    </source>
</reference>
<name>A0ABS7DNR1_9FIRM</name>
<organism evidence="1 2">
    <name type="scientific">Caproiciproducens faecalis</name>
    <dbReference type="NCBI Taxonomy" id="2820301"/>
    <lineage>
        <taxon>Bacteria</taxon>
        <taxon>Bacillati</taxon>
        <taxon>Bacillota</taxon>
        <taxon>Clostridia</taxon>
        <taxon>Eubacteriales</taxon>
        <taxon>Acutalibacteraceae</taxon>
        <taxon>Caproiciproducens</taxon>
    </lineage>
</organism>
<proteinExistence type="predicted"/>
<sequence>MTQRETLERLFRKYGEKVTVHDCEVSAILRPLQYKSGASLNLPTEYYDNLHYLYTGPTGEKLCTGDEIYSGARNYVVKRADTALVAGEELYVWAVLKVLAADADREVYLEADGERVAVADSYTVKCVQQSRTVSAWGEQDAVSTAPGRISYELTVQNVRSQSGTDLCALSGFSLIAAGSAGRVVYSGCRWKNITAEGGAGNTPRQSMELVAAARTQEKEGESGGQ</sequence>
<dbReference type="Proteomes" id="UP000719942">
    <property type="component" value="Unassembled WGS sequence"/>
</dbReference>
<evidence type="ECO:0000313" key="2">
    <source>
        <dbReference type="Proteomes" id="UP000719942"/>
    </source>
</evidence>